<dbReference type="AlphaFoldDB" id="A0A9D3Z6P0"/>
<reference evidence="1" key="1">
    <citation type="journal article" date="2019" name="bioRxiv">
        <title>The Genome of the Zebra Mussel, Dreissena polymorpha: A Resource for Invasive Species Research.</title>
        <authorList>
            <person name="McCartney M.A."/>
            <person name="Auch B."/>
            <person name="Kono T."/>
            <person name="Mallez S."/>
            <person name="Zhang Y."/>
            <person name="Obille A."/>
            <person name="Becker A."/>
            <person name="Abrahante J.E."/>
            <person name="Garbe J."/>
            <person name="Badalamenti J.P."/>
            <person name="Herman A."/>
            <person name="Mangelson H."/>
            <person name="Liachko I."/>
            <person name="Sullivan S."/>
            <person name="Sone E.D."/>
            <person name="Koren S."/>
            <person name="Silverstein K.A.T."/>
            <person name="Beckman K.B."/>
            <person name="Gohl D.M."/>
        </authorList>
    </citation>
    <scope>NUCLEOTIDE SEQUENCE</scope>
    <source>
        <strain evidence="1">Duluth1</strain>
        <tissue evidence="1">Whole animal</tissue>
    </source>
</reference>
<accession>A0A9D3Z6P0</accession>
<gene>
    <name evidence="1" type="ORF">DPMN_071281</name>
</gene>
<evidence type="ECO:0000313" key="1">
    <source>
        <dbReference type="EMBL" id="KAH3711610.1"/>
    </source>
</evidence>
<proteinExistence type="predicted"/>
<organism evidence="1 2">
    <name type="scientific">Dreissena polymorpha</name>
    <name type="common">Zebra mussel</name>
    <name type="synonym">Mytilus polymorpha</name>
    <dbReference type="NCBI Taxonomy" id="45954"/>
    <lineage>
        <taxon>Eukaryota</taxon>
        <taxon>Metazoa</taxon>
        <taxon>Spiralia</taxon>
        <taxon>Lophotrochozoa</taxon>
        <taxon>Mollusca</taxon>
        <taxon>Bivalvia</taxon>
        <taxon>Autobranchia</taxon>
        <taxon>Heteroconchia</taxon>
        <taxon>Euheterodonta</taxon>
        <taxon>Imparidentia</taxon>
        <taxon>Neoheterodontei</taxon>
        <taxon>Myida</taxon>
        <taxon>Dreissenoidea</taxon>
        <taxon>Dreissenidae</taxon>
        <taxon>Dreissena</taxon>
    </lineage>
</organism>
<dbReference type="Proteomes" id="UP000828390">
    <property type="component" value="Unassembled WGS sequence"/>
</dbReference>
<evidence type="ECO:0000313" key="2">
    <source>
        <dbReference type="Proteomes" id="UP000828390"/>
    </source>
</evidence>
<name>A0A9D3Z6P0_DREPO</name>
<comment type="caution">
    <text evidence="1">The sequence shown here is derived from an EMBL/GenBank/DDBJ whole genome shotgun (WGS) entry which is preliminary data.</text>
</comment>
<protein>
    <submittedName>
        <fullName evidence="1">Uncharacterized protein</fullName>
    </submittedName>
</protein>
<dbReference type="EMBL" id="JAIWYP010000014">
    <property type="protein sequence ID" value="KAH3711610.1"/>
    <property type="molecule type" value="Genomic_DNA"/>
</dbReference>
<sequence>MEKGNSYNAIAGSYVNSVKGITDKRQLSSMATKTVIITKTKRTGNVNHIVSFSKETDCSFKKGRHFVSLQKHGWHDCSDQHNSD</sequence>
<keyword evidence="2" id="KW-1185">Reference proteome</keyword>
<reference evidence="1" key="2">
    <citation type="submission" date="2020-11" db="EMBL/GenBank/DDBJ databases">
        <authorList>
            <person name="McCartney M.A."/>
            <person name="Auch B."/>
            <person name="Kono T."/>
            <person name="Mallez S."/>
            <person name="Becker A."/>
            <person name="Gohl D.M."/>
            <person name="Silverstein K.A.T."/>
            <person name="Koren S."/>
            <person name="Bechman K.B."/>
            <person name="Herman A."/>
            <person name="Abrahante J.E."/>
            <person name="Garbe J."/>
        </authorList>
    </citation>
    <scope>NUCLEOTIDE SEQUENCE</scope>
    <source>
        <strain evidence="1">Duluth1</strain>
        <tissue evidence="1">Whole animal</tissue>
    </source>
</reference>